<dbReference type="STRING" id="88036.D8RMX2"/>
<dbReference type="SUPFAM" id="SSF48264">
    <property type="entry name" value="Cytochrome P450"/>
    <property type="match status" value="1"/>
</dbReference>
<dbReference type="InParanoid" id="D8RMX2"/>
<keyword evidence="6" id="KW-1133">Transmembrane helix</keyword>
<keyword evidence="3 11" id="KW-0349">Heme</keyword>
<dbReference type="Pfam" id="PF00067">
    <property type="entry name" value="p450"/>
    <property type="match status" value="1"/>
</dbReference>
<dbReference type="EMBL" id="GL377584">
    <property type="protein sequence ID" value="EFJ26611.1"/>
    <property type="molecule type" value="Genomic_DNA"/>
</dbReference>
<evidence type="ECO:0000256" key="4">
    <source>
        <dbReference type="ARBA" id="ARBA00022692"/>
    </source>
</evidence>
<evidence type="ECO:0000256" key="8">
    <source>
        <dbReference type="ARBA" id="ARBA00023004"/>
    </source>
</evidence>
<dbReference type="PRINTS" id="PR00463">
    <property type="entry name" value="EP450I"/>
</dbReference>
<evidence type="ECO:0000256" key="9">
    <source>
        <dbReference type="ARBA" id="ARBA00023033"/>
    </source>
</evidence>
<keyword evidence="10" id="KW-0472">Membrane</keyword>
<dbReference type="HOGENOM" id="CLU_001570_5_0_1"/>
<dbReference type="KEGG" id="smo:SELMODRAFT_97810"/>
<comment type="similarity">
    <text evidence="2 12">Belongs to the cytochrome P450 family.</text>
</comment>
<dbReference type="GO" id="GO:0020037">
    <property type="term" value="F:heme binding"/>
    <property type="evidence" value="ECO:0007669"/>
    <property type="project" value="InterPro"/>
</dbReference>
<keyword evidence="8 11" id="KW-0408">Iron</keyword>
<name>D8RMX2_SELML</name>
<dbReference type="Gene3D" id="1.10.630.10">
    <property type="entry name" value="Cytochrome P450"/>
    <property type="match status" value="1"/>
</dbReference>
<feature type="binding site" description="axial binding residue" evidence="11">
    <location>
        <position position="475"/>
    </location>
    <ligand>
        <name>heme</name>
        <dbReference type="ChEBI" id="CHEBI:30413"/>
    </ligand>
    <ligandPart>
        <name>Fe</name>
        <dbReference type="ChEBI" id="CHEBI:18248"/>
    </ligandPart>
</feature>
<dbReference type="InterPro" id="IPR050665">
    <property type="entry name" value="Cytochrome_P450_Monooxygen"/>
</dbReference>
<reference evidence="13 14" key="1">
    <citation type="journal article" date="2011" name="Science">
        <title>The Selaginella genome identifies genetic changes associated with the evolution of vascular plants.</title>
        <authorList>
            <person name="Banks J.A."/>
            <person name="Nishiyama T."/>
            <person name="Hasebe M."/>
            <person name="Bowman J.L."/>
            <person name="Gribskov M."/>
            <person name="dePamphilis C."/>
            <person name="Albert V.A."/>
            <person name="Aono N."/>
            <person name="Aoyama T."/>
            <person name="Ambrose B.A."/>
            <person name="Ashton N.W."/>
            <person name="Axtell M.J."/>
            <person name="Barker E."/>
            <person name="Barker M.S."/>
            <person name="Bennetzen J.L."/>
            <person name="Bonawitz N.D."/>
            <person name="Chapple C."/>
            <person name="Cheng C."/>
            <person name="Correa L.G."/>
            <person name="Dacre M."/>
            <person name="DeBarry J."/>
            <person name="Dreyer I."/>
            <person name="Elias M."/>
            <person name="Engstrom E.M."/>
            <person name="Estelle M."/>
            <person name="Feng L."/>
            <person name="Finet C."/>
            <person name="Floyd S.K."/>
            <person name="Frommer W.B."/>
            <person name="Fujita T."/>
            <person name="Gramzow L."/>
            <person name="Gutensohn M."/>
            <person name="Harholt J."/>
            <person name="Hattori M."/>
            <person name="Heyl A."/>
            <person name="Hirai T."/>
            <person name="Hiwatashi Y."/>
            <person name="Ishikawa M."/>
            <person name="Iwata M."/>
            <person name="Karol K.G."/>
            <person name="Koehler B."/>
            <person name="Kolukisaoglu U."/>
            <person name="Kubo M."/>
            <person name="Kurata T."/>
            <person name="Lalonde S."/>
            <person name="Li K."/>
            <person name="Li Y."/>
            <person name="Litt A."/>
            <person name="Lyons E."/>
            <person name="Manning G."/>
            <person name="Maruyama T."/>
            <person name="Michael T.P."/>
            <person name="Mikami K."/>
            <person name="Miyazaki S."/>
            <person name="Morinaga S."/>
            <person name="Murata T."/>
            <person name="Mueller-Roeber B."/>
            <person name="Nelson D.R."/>
            <person name="Obara M."/>
            <person name="Oguri Y."/>
            <person name="Olmstead R.G."/>
            <person name="Onodera N."/>
            <person name="Petersen B.L."/>
            <person name="Pils B."/>
            <person name="Prigge M."/>
            <person name="Rensing S.A."/>
            <person name="Riano-Pachon D.M."/>
            <person name="Roberts A.W."/>
            <person name="Sato Y."/>
            <person name="Scheller H.V."/>
            <person name="Schulz B."/>
            <person name="Schulz C."/>
            <person name="Shakirov E.V."/>
            <person name="Shibagaki N."/>
            <person name="Shinohara N."/>
            <person name="Shippen D.E."/>
            <person name="Soerensen I."/>
            <person name="Sotooka R."/>
            <person name="Sugimoto N."/>
            <person name="Sugita M."/>
            <person name="Sumikawa N."/>
            <person name="Tanurdzic M."/>
            <person name="Theissen G."/>
            <person name="Ulvskov P."/>
            <person name="Wakazuki S."/>
            <person name="Weng J.K."/>
            <person name="Willats W.W."/>
            <person name="Wipf D."/>
            <person name="Wolf P.G."/>
            <person name="Yang L."/>
            <person name="Zimmer A.D."/>
            <person name="Zhu Q."/>
            <person name="Mitros T."/>
            <person name="Hellsten U."/>
            <person name="Loque D."/>
            <person name="Otillar R."/>
            <person name="Salamov A."/>
            <person name="Schmutz J."/>
            <person name="Shapiro H."/>
            <person name="Lindquist E."/>
            <person name="Lucas S."/>
            <person name="Rokhsar D."/>
            <person name="Grigoriev I.V."/>
        </authorList>
    </citation>
    <scope>NUCLEOTIDE SEQUENCE [LARGE SCALE GENOMIC DNA]</scope>
</reference>
<dbReference type="InterPro" id="IPR002401">
    <property type="entry name" value="Cyt_P450_E_grp-I"/>
</dbReference>
<dbReference type="InterPro" id="IPR017972">
    <property type="entry name" value="Cyt_P450_CS"/>
</dbReference>
<dbReference type="GO" id="GO:0005506">
    <property type="term" value="F:iron ion binding"/>
    <property type="evidence" value="ECO:0007669"/>
    <property type="project" value="InterPro"/>
</dbReference>
<evidence type="ECO:0000256" key="3">
    <source>
        <dbReference type="ARBA" id="ARBA00022617"/>
    </source>
</evidence>
<dbReference type="Proteomes" id="UP000001514">
    <property type="component" value="Unassembled WGS sequence"/>
</dbReference>
<evidence type="ECO:0000313" key="14">
    <source>
        <dbReference type="Proteomes" id="UP000001514"/>
    </source>
</evidence>
<dbReference type="GO" id="GO:0016705">
    <property type="term" value="F:oxidoreductase activity, acting on paired donors, with incorporation or reduction of molecular oxygen"/>
    <property type="evidence" value="ECO:0007669"/>
    <property type="project" value="InterPro"/>
</dbReference>
<accession>D8RMX2</accession>
<evidence type="ECO:0000256" key="5">
    <source>
        <dbReference type="ARBA" id="ARBA00022723"/>
    </source>
</evidence>
<dbReference type="InterPro" id="IPR036396">
    <property type="entry name" value="Cyt_P450_sf"/>
</dbReference>
<evidence type="ECO:0000313" key="13">
    <source>
        <dbReference type="EMBL" id="EFJ26611.1"/>
    </source>
</evidence>
<keyword evidence="5 11" id="KW-0479">Metal-binding</keyword>
<dbReference type="InterPro" id="IPR001128">
    <property type="entry name" value="Cyt_P450"/>
</dbReference>
<organism evidence="14">
    <name type="scientific">Selaginella moellendorffii</name>
    <name type="common">Spikemoss</name>
    <dbReference type="NCBI Taxonomy" id="88036"/>
    <lineage>
        <taxon>Eukaryota</taxon>
        <taxon>Viridiplantae</taxon>
        <taxon>Streptophyta</taxon>
        <taxon>Embryophyta</taxon>
        <taxon>Tracheophyta</taxon>
        <taxon>Lycopodiopsida</taxon>
        <taxon>Selaginellales</taxon>
        <taxon>Selaginellaceae</taxon>
        <taxon>Selaginella</taxon>
    </lineage>
</organism>
<dbReference type="Gramene" id="EFJ26611">
    <property type="protein sequence ID" value="EFJ26611"/>
    <property type="gene ID" value="SELMODRAFT_97810"/>
</dbReference>
<dbReference type="PANTHER" id="PTHR24282:SF211">
    <property type="entry name" value="CYTOCHROME P450-RELATED"/>
    <property type="match status" value="1"/>
</dbReference>
<sequence>MEGIGKAVWTGALLVLLALVAKLWRSIVTRYWLEPRSLDTRIRSQGIQGPPRTFLAGNMLQVMKMRDTPKERDMAGLNHDIVEHVLLDYHQWSKEYGKMYFYWWATEPRIMVTEPELIREVLAKKVTQFEKSDMMVSAVASIIGRGLIAVNGNEWSHHRRVVAPAFYLEKLKKMVPRIGLCALEMLDRWEEALREQPEIEMSSEFSKLTADIISHTAFGSSYLKGQKVFETLRAIPEELSKVDRYNYVPGKSMNPFSELNRAIRNGQKKVNNLLLEIVHARQQLKDSGASSNYGSDLLGLMLDEVDSSRSFSGSGIKPALAFTSESLIEECKTFYVAGHETTAKLITWAMMLLATNPTWQERARAEVLEVCKSGVPDSEAASKLKIVGMVLNETLRLYPPAVFLVRTAMEDTKLGNLIVPEGTGVLVPILSILHDKEVWGEDANEFNPQRFADGVANASKHPFAFLPFSHGPRVCLGQGFALMEAKVALTMILHRFSFEISPSYQHSPVLRLTLTPKHGMPLLLSRRGV</sequence>
<evidence type="ECO:0000256" key="10">
    <source>
        <dbReference type="ARBA" id="ARBA00023136"/>
    </source>
</evidence>
<protein>
    <submittedName>
        <fullName evidence="13">Uncharacterized protein</fullName>
    </submittedName>
</protein>
<dbReference type="eggNOG" id="KOG0157">
    <property type="taxonomic scope" value="Eukaryota"/>
</dbReference>
<dbReference type="AlphaFoldDB" id="D8RMX2"/>
<evidence type="ECO:0000256" key="2">
    <source>
        <dbReference type="ARBA" id="ARBA00010617"/>
    </source>
</evidence>
<keyword evidence="4" id="KW-0812">Transmembrane</keyword>
<dbReference type="PROSITE" id="PS00086">
    <property type="entry name" value="CYTOCHROME_P450"/>
    <property type="match status" value="1"/>
</dbReference>
<comment type="cofactor">
    <cofactor evidence="11">
        <name>heme</name>
        <dbReference type="ChEBI" id="CHEBI:30413"/>
    </cofactor>
</comment>
<evidence type="ECO:0000256" key="1">
    <source>
        <dbReference type="ARBA" id="ARBA00004370"/>
    </source>
</evidence>
<proteinExistence type="inferred from homology"/>
<evidence type="ECO:0000256" key="7">
    <source>
        <dbReference type="ARBA" id="ARBA00023002"/>
    </source>
</evidence>
<keyword evidence="14" id="KW-1185">Reference proteome</keyword>
<evidence type="ECO:0000256" key="6">
    <source>
        <dbReference type="ARBA" id="ARBA00022989"/>
    </source>
</evidence>
<comment type="subcellular location">
    <subcellularLocation>
        <location evidence="1">Membrane</location>
    </subcellularLocation>
</comment>
<dbReference type="GO" id="GO:0004497">
    <property type="term" value="F:monooxygenase activity"/>
    <property type="evidence" value="ECO:0000318"/>
    <property type="project" value="GO_Central"/>
</dbReference>
<dbReference type="PANTHER" id="PTHR24282">
    <property type="entry name" value="CYTOCHROME P450 FAMILY MEMBER"/>
    <property type="match status" value="1"/>
</dbReference>
<keyword evidence="7 12" id="KW-0560">Oxidoreductase</keyword>
<evidence type="ECO:0000256" key="11">
    <source>
        <dbReference type="PIRSR" id="PIRSR602401-1"/>
    </source>
</evidence>
<gene>
    <name evidence="13" type="ORF">SELMODRAFT_97810</name>
</gene>
<dbReference type="PRINTS" id="PR00385">
    <property type="entry name" value="P450"/>
</dbReference>
<dbReference type="GO" id="GO:0016020">
    <property type="term" value="C:membrane"/>
    <property type="evidence" value="ECO:0007669"/>
    <property type="project" value="UniProtKB-SubCell"/>
</dbReference>
<dbReference type="FunCoup" id="D8RMX2">
    <property type="interactions" value="618"/>
</dbReference>
<evidence type="ECO:0000256" key="12">
    <source>
        <dbReference type="RuleBase" id="RU000461"/>
    </source>
</evidence>
<keyword evidence="9 12" id="KW-0503">Monooxygenase</keyword>